<protein>
    <submittedName>
        <fullName evidence="3">OLC1v1024765C1</fullName>
    </submittedName>
</protein>
<feature type="compositionally biased region" description="Polar residues" evidence="1">
    <location>
        <begin position="118"/>
        <end position="132"/>
    </location>
</feature>
<reference evidence="3" key="1">
    <citation type="submission" date="2023-03" db="EMBL/GenBank/DDBJ databases">
        <authorList>
            <person name="Julca I."/>
        </authorList>
    </citation>
    <scope>NUCLEOTIDE SEQUENCE</scope>
</reference>
<dbReference type="Proteomes" id="UP001161247">
    <property type="component" value="Chromosome 1"/>
</dbReference>
<dbReference type="AlphaFoldDB" id="A0AAV1C5C3"/>
<sequence length="468" mass="52874">MNGFLLSVALVGFLAILLKKCLKKQIQVWVPKPIENGMDKKAGNGVDGGPSKVCDEGKRSQEFSPMKDDGWQKATSSGKSKQKEDHDTNSIPISNIFVNLELETLAEHVELATPTPPNQSKTRQKPASQVLTKSKKGGVKSTPSSVVHSIAPGWSSEHNFDFCSVGRIILCWNTSTLCVQILGKSAQALHCLVDIRSRRISFFATFIYAENVSSLPQLLCKYIRQLHSTISGPLMILGDFNCLLHSTDRNNSMRVSTKDTRELQDLTMDCHIFDLQYSGEEFTWCNRHTNGPRVYIKLDRVVVNSDWVDVFGESHAIFYPPGVSDHCLAVISCFNQSRHNPPFRFLNAWTTHEKFLPMVVEIWKKQYDGSPMFNLVMKLKDVKKQLKTFHRVHFGSISKRVRQAKEDLGRTQHSLQLQPHDSSLMALEKQQLGVPFHTKGGLLDMFGIEEGIYLLSIWVSRLSLNDYH</sequence>
<feature type="region of interest" description="Disordered" evidence="1">
    <location>
        <begin position="36"/>
        <end position="89"/>
    </location>
</feature>
<dbReference type="Gene3D" id="3.60.10.10">
    <property type="entry name" value="Endonuclease/exonuclease/phosphatase"/>
    <property type="match status" value="1"/>
</dbReference>
<feature type="region of interest" description="Disordered" evidence="1">
    <location>
        <begin position="113"/>
        <end position="144"/>
    </location>
</feature>
<organism evidence="3 4">
    <name type="scientific">Oldenlandia corymbosa var. corymbosa</name>
    <dbReference type="NCBI Taxonomy" id="529605"/>
    <lineage>
        <taxon>Eukaryota</taxon>
        <taxon>Viridiplantae</taxon>
        <taxon>Streptophyta</taxon>
        <taxon>Embryophyta</taxon>
        <taxon>Tracheophyta</taxon>
        <taxon>Spermatophyta</taxon>
        <taxon>Magnoliopsida</taxon>
        <taxon>eudicotyledons</taxon>
        <taxon>Gunneridae</taxon>
        <taxon>Pentapetalae</taxon>
        <taxon>asterids</taxon>
        <taxon>lamiids</taxon>
        <taxon>Gentianales</taxon>
        <taxon>Rubiaceae</taxon>
        <taxon>Rubioideae</taxon>
        <taxon>Spermacoceae</taxon>
        <taxon>Hedyotis-Oldenlandia complex</taxon>
        <taxon>Oldenlandia</taxon>
    </lineage>
</organism>
<dbReference type="PANTHER" id="PTHR33710:SF64">
    <property type="entry name" value="ENDONUCLEASE_EXONUCLEASE_PHOSPHATASE DOMAIN-CONTAINING PROTEIN"/>
    <property type="match status" value="1"/>
</dbReference>
<accession>A0AAV1C5C3</accession>
<feature type="compositionally biased region" description="Basic and acidic residues" evidence="1">
    <location>
        <begin position="53"/>
        <end position="71"/>
    </location>
</feature>
<feature type="chain" id="PRO_5043942576" evidence="2">
    <location>
        <begin position="24"/>
        <end position="468"/>
    </location>
</feature>
<feature type="signal peptide" evidence="2">
    <location>
        <begin position="1"/>
        <end position="23"/>
    </location>
</feature>
<evidence type="ECO:0000313" key="4">
    <source>
        <dbReference type="Proteomes" id="UP001161247"/>
    </source>
</evidence>
<dbReference type="EMBL" id="OX459118">
    <property type="protein sequence ID" value="CAI9090075.1"/>
    <property type="molecule type" value="Genomic_DNA"/>
</dbReference>
<evidence type="ECO:0000313" key="3">
    <source>
        <dbReference type="EMBL" id="CAI9090075.1"/>
    </source>
</evidence>
<gene>
    <name evidence="3" type="ORF">OLC1_LOCUS2315</name>
</gene>
<dbReference type="SUPFAM" id="SSF56219">
    <property type="entry name" value="DNase I-like"/>
    <property type="match status" value="1"/>
</dbReference>
<proteinExistence type="predicted"/>
<evidence type="ECO:0000256" key="2">
    <source>
        <dbReference type="SAM" id="SignalP"/>
    </source>
</evidence>
<keyword evidence="2" id="KW-0732">Signal</keyword>
<dbReference type="InterPro" id="IPR036691">
    <property type="entry name" value="Endo/exonu/phosph_ase_sf"/>
</dbReference>
<name>A0AAV1C5C3_OLDCO</name>
<evidence type="ECO:0000256" key="1">
    <source>
        <dbReference type="SAM" id="MobiDB-lite"/>
    </source>
</evidence>
<dbReference type="PANTHER" id="PTHR33710">
    <property type="entry name" value="BNAC02G09200D PROTEIN"/>
    <property type="match status" value="1"/>
</dbReference>
<keyword evidence="4" id="KW-1185">Reference proteome</keyword>